<feature type="transmembrane region" description="Helical" evidence="7">
    <location>
        <begin position="371"/>
        <end position="394"/>
    </location>
</feature>
<feature type="transmembrane region" description="Helical" evidence="7">
    <location>
        <begin position="7"/>
        <end position="25"/>
    </location>
</feature>
<dbReference type="OrthoDB" id="9793589at2"/>
<evidence type="ECO:0000256" key="6">
    <source>
        <dbReference type="ARBA" id="ARBA00023136"/>
    </source>
</evidence>
<keyword evidence="10" id="KW-1185">Reference proteome</keyword>
<evidence type="ECO:0000256" key="3">
    <source>
        <dbReference type="ARBA" id="ARBA00022692"/>
    </source>
</evidence>
<dbReference type="STRING" id="1150112.SAMN04487893_102220"/>
<evidence type="ECO:0000313" key="9">
    <source>
        <dbReference type="EMBL" id="SFI98977.1"/>
    </source>
</evidence>
<comment type="subcellular location">
    <subcellularLocation>
        <location evidence="1">Membrane</location>
        <topology evidence="1">Multi-pass membrane protein</topology>
    </subcellularLocation>
</comment>
<dbReference type="AlphaFoldDB" id="A0A1I3MPR4"/>
<dbReference type="Pfam" id="PF00999">
    <property type="entry name" value="Na_H_Exchanger"/>
    <property type="match status" value="1"/>
</dbReference>
<evidence type="ECO:0000256" key="4">
    <source>
        <dbReference type="ARBA" id="ARBA00022989"/>
    </source>
</evidence>
<evidence type="ECO:0000259" key="8">
    <source>
        <dbReference type="Pfam" id="PF00999"/>
    </source>
</evidence>
<dbReference type="InterPro" id="IPR006153">
    <property type="entry name" value="Cation/H_exchanger_TM"/>
</dbReference>
<reference evidence="10" key="1">
    <citation type="submission" date="2016-10" db="EMBL/GenBank/DDBJ databases">
        <authorList>
            <person name="Varghese N."/>
            <person name="Submissions S."/>
        </authorList>
    </citation>
    <scope>NUCLEOTIDE SEQUENCE [LARGE SCALE GENOMIC DNA]</scope>
    <source>
        <strain evidence="10">DSM 26542</strain>
    </source>
</reference>
<feature type="transmembrane region" description="Helical" evidence="7">
    <location>
        <begin position="89"/>
        <end position="108"/>
    </location>
</feature>
<keyword evidence="4 7" id="KW-1133">Transmembrane helix</keyword>
<feature type="transmembrane region" description="Helical" evidence="7">
    <location>
        <begin position="223"/>
        <end position="246"/>
    </location>
</feature>
<dbReference type="PROSITE" id="PS51257">
    <property type="entry name" value="PROKAR_LIPOPROTEIN"/>
    <property type="match status" value="1"/>
</dbReference>
<proteinExistence type="predicted"/>
<feature type="transmembrane region" description="Helical" evidence="7">
    <location>
        <begin position="252"/>
        <end position="273"/>
    </location>
</feature>
<dbReference type="Gene3D" id="1.20.1530.20">
    <property type="match status" value="1"/>
</dbReference>
<evidence type="ECO:0000256" key="1">
    <source>
        <dbReference type="ARBA" id="ARBA00004141"/>
    </source>
</evidence>
<evidence type="ECO:0000256" key="5">
    <source>
        <dbReference type="ARBA" id="ARBA00023065"/>
    </source>
</evidence>
<keyword evidence="3 7" id="KW-0812">Transmembrane</keyword>
<dbReference type="PANTHER" id="PTHR32468">
    <property type="entry name" value="CATION/H + ANTIPORTER"/>
    <property type="match status" value="1"/>
</dbReference>
<dbReference type="RefSeq" id="WP_090677983.1">
    <property type="nucleotide sequence ID" value="NZ_FORU01000002.1"/>
</dbReference>
<dbReference type="InterPro" id="IPR038770">
    <property type="entry name" value="Na+/solute_symporter_sf"/>
</dbReference>
<dbReference type="GO" id="GO:0015297">
    <property type="term" value="F:antiporter activity"/>
    <property type="evidence" value="ECO:0007669"/>
    <property type="project" value="InterPro"/>
</dbReference>
<dbReference type="InterPro" id="IPR050794">
    <property type="entry name" value="CPA2_transporter"/>
</dbReference>
<dbReference type="PANTHER" id="PTHR32468:SF0">
    <property type="entry name" value="K(+)_H(+) ANTIPORTER 1"/>
    <property type="match status" value="1"/>
</dbReference>
<feature type="transmembrane region" description="Helical" evidence="7">
    <location>
        <begin position="190"/>
        <end position="211"/>
    </location>
</feature>
<keyword evidence="6 7" id="KW-0472">Membrane</keyword>
<evidence type="ECO:0000256" key="7">
    <source>
        <dbReference type="SAM" id="Phobius"/>
    </source>
</evidence>
<dbReference type="Proteomes" id="UP000243887">
    <property type="component" value="Unassembled WGS sequence"/>
</dbReference>
<keyword evidence="5" id="KW-0406">Ion transport</keyword>
<feature type="domain" description="Cation/H+ exchanger transmembrane" evidence="8">
    <location>
        <begin position="73"/>
        <end position="455"/>
    </location>
</feature>
<evidence type="ECO:0000313" key="10">
    <source>
        <dbReference type="Proteomes" id="UP000243887"/>
    </source>
</evidence>
<evidence type="ECO:0000256" key="2">
    <source>
        <dbReference type="ARBA" id="ARBA00022448"/>
    </source>
</evidence>
<sequence length="758" mass="84586">MGKYKNPLFYTVVIGACSAAMYWIVSQGSHMEHNVVKLVSNQTVFQDFVDSMLNNLHHPLAILLAQILTIVLVARAFGWICKKIGQPSVIGEIIAGIALGPSLLGTHFPEFSATLFPVESLGNLSFLSQIGLILFMFVIGMELDLKVLKNKAHDAVLISHASIIIPFTMGMGLAYYIFDSFAPDGVEFLSFALFLGISMSITAFPVLARIVQERGLQKTRLGTIVITCAAADDITAWCLLAAVIAIVKAGSFVSSLYIIGLAILYVIVMLKVIRPFLERIGKLQSKNKTISKSMIAIFLLTLIVSSYCTEVIGIHALFGAFMTGAIMPDNIKFRALIIEKVEDVAVVLFLPLFFVYTGLRTEIGLLNEPYLWKLTALIIIVATVGKFAGSAIAAKFVGQSWKDSLTIGALMNTRGLMELIVLNIGFDLGILTGEIFAMMVIMALATTFLTGPTLDLLNKIFGKKEEIQSNLEITDSPGRFKIYIFFEDILNAKALLRLAHSFVNKKSTKSGITAMHLVDSTEINPFNVEYYEEEMFEPIVEETKELNQSVQTLFKVSNQIENDIVEIINEDSSDILLLEMGHSIYRGTLLGNILGFTTSIINPNTLLNKVTRKEKLFESSFFDERTEQILQHAKTPVGIFINKEFEKVEQVFLPVFTQSDLVLLNYAQRWITHSEAQITVLDATGEVDRNPDFKETIRRIEQFKPNHIRVSNEKLLNKEYLKTYDIMIIGMESWKNLVATRSIWLNHAPSILIINEKT</sequence>
<feature type="transmembrane region" description="Helical" evidence="7">
    <location>
        <begin position="294"/>
        <end position="321"/>
    </location>
</feature>
<accession>A0A1I3MPR4</accession>
<feature type="transmembrane region" description="Helical" evidence="7">
    <location>
        <begin position="120"/>
        <end position="143"/>
    </location>
</feature>
<protein>
    <submittedName>
        <fullName evidence="9">Transporter, CPA2 family</fullName>
    </submittedName>
</protein>
<organism evidence="9 10">
    <name type="scientific">Myroides guanonis</name>
    <dbReference type="NCBI Taxonomy" id="1150112"/>
    <lineage>
        <taxon>Bacteria</taxon>
        <taxon>Pseudomonadati</taxon>
        <taxon>Bacteroidota</taxon>
        <taxon>Flavobacteriia</taxon>
        <taxon>Flavobacteriales</taxon>
        <taxon>Flavobacteriaceae</taxon>
        <taxon>Myroides</taxon>
    </lineage>
</organism>
<gene>
    <name evidence="9" type="ORF">SAMN04487893_102220</name>
</gene>
<keyword evidence="2" id="KW-0813">Transport</keyword>
<feature type="transmembrane region" description="Helical" evidence="7">
    <location>
        <begin position="56"/>
        <end position="77"/>
    </location>
</feature>
<name>A0A1I3MPR4_9FLAO</name>
<dbReference type="GO" id="GO:0016020">
    <property type="term" value="C:membrane"/>
    <property type="evidence" value="ECO:0007669"/>
    <property type="project" value="UniProtKB-SubCell"/>
</dbReference>
<dbReference type="EMBL" id="FORU01000002">
    <property type="protein sequence ID" value="SFI98977.1"/>
    <property type="molecule type" value="Genomic_DNA"/>
</dbReference>
<feature type="transmembrane region" description="Helical" evidence="7">
    <location>
        <begin position="155"/>
        <end position="178"/>
    </location>
</feature>
<dbReference type="GO" id="GO:1902600">
    <property type="term" value="P:proton transmembrane transport"/>
    <property type="evidence" value="ECO:0007669"/>
    <property type="project" value="InterPro"/>
</dbReference>